<comment type="similarity">
    <text evidence="2 8">Belongs to the Mediator complex subunit 17 family.</text>
</comment>
<evidence type="ECO:0000256" key="1">
    <source>
        <dbReference type="ARBA" id="ARBA00004123"/>
    </source>
</evidence>
<evidence type="ECO:0000313" key="11">
    <source>
        <dbReference type="Proteomes" id="UP000509510"/>
    </source>
</evidence>
<evidence type="ECO:0000256" key="8">
    <source>
        <dbReference type="RuleBase" id="RU364140"/>
    </source>
</evidence>
<dbReference type="OrthoDB" id="5319830at2759"/>
<keyword evidence="4 8" id="KW-0805">Transcription regulation</keyword>
<gene>
    <name evidence="8" type="primary">MED17</name>
    <name evidence="10" type="ORF">TRUGW13939_07392</name>
</gene>
<dbReference type="GO" id="GO:0003712">
    <property type="term" value="F:transcription coregulator activity"/>
    <property type="evidence" value="ECO:0007669"/>
    <property type="project" value="InterPro"/>
</dbReference>
<evidence type="ECO:0000256" key="4">
    <source>
        <dbReference type="ARBA" id="ARBA00023015"/>
    </source>
</evidence>
<evidence type="ECO:0000256" key="5">
    <source>
        <dbReference type="ARBA" id="ARBA00023163"/>
    </source>
</evidence>
<evidence type="ECO:0000256" key="9">
    <source>
        <dbReference type="SAM" id="MobiDB-lite"/>
    </source>
</evidence>
<organism evidence="10 11">
    <name type="scientific">Talaromyces rugulosus</name>
    <name type="common">Penicillium rugulosum</name>
    <dbReference type="NCBI Taxonomy" id="121627"/>
    <lineage>
        <taxon>Eukaryota</taxon>
        <taxon>Fungi</taxon>
        <taxon>Dikarya</taxon>
        <taxon>Ascomycota</taxon>
        <taxon>Pezizomycotina</taxon>
        <taxon>Eurotiomycetes</taxon>
        <taxon>Eurotiomycetidae</taxon>
        <taxon>Eurotiales</taxon>
        <taxon>Trichocomaceae</taxon>
        <taxon>Talaromyces</taxon>
        <taxon>Talaromyces sect. Islandici</taxon>
    </lineage>
</organism>
<comment type="subcellular location">
    <subcellularLocation>
        <location evidence="1 8">Nucleus</location>
    </subcellularLocation>
</comment>
<accession>A0A7H8R1N7</accession>
<dbReference type="Gene3D" id="6.10.250.2620">
    <property type="match status" value="1"/>
</dbReference>
<evidence type="ECO:0000313" key="10">
    <source>
        <dbReference type="EMBL" id="QKX60249.1"/>
    </source>
</evidence>
<dbReference type="PANTHER" id="PTHR13114">
    <property type="entry name" value="MEDIATOR OF RNA POLYMERASE II TRANSCRIPTION SUBUNIT 17"/>
    <property type="match status" value="1"/>
</dbReference>
<dbReference type="EMBL" id="CP055901">
    <property type="protein sequence ID" value="QKX60249.1"/>
    <property type="molecule type" value="Genomic_DNA"/>
</dbReference>
<dbReference type="InterPro" id="IPR019313">
    <property type="entry name" value="Mediator_Med17"/>
</dbReference>
<keyword evidence="8" id="KW-0010">Activator</keyword>
<dbReference type="Proteomes" id="UP000509510">
    <property type="component" value="Chromosome IV"/>
</dbReference>
<dbReference type="GO" id="GO:0016592">
    <property type="term" value="C:mediator complex"/>
    <property type="evidence" value="ECO:0007669"/>
    <property type="project" value="InterPro"/>
</dbReference>
<dbReference type="PANTHER" id="PTHR13114:SF7">
    <property type="entry name" value="MEDIATOR OF RNA POLYMERASE II TRANSCRIPTION SUBUNIT 17"/>
    <property type="match status" value="1"/>
</dbReference>
<dbReference type="Pfam" id="PF10156">
    <property type="entry name" value="Med17"/>
    <property type="match status" value="1"/>
</dbReference>
<keyword evidence="5 8" id="KW-0804">Transcription</keyword>
<name>A0A7H8R1N7_TALRU</name>
<keyword evidence="6 8" id="KW-0539">Nucleus</keyword>
<protein>
    <recommendedName>
        <fullName evidence="3 8">Mediator of RNA polymerase II transcription subunit 17</fullName>
    </recommendedName>
    <alternativeName>
        <fullName evidence="7 8">Mediator complex subunit 17</fullName>
    </alternativeName>
</protein>
<reference evidence="11" key="1">
    <citation type="submission" date="2020-06" db="EMBL/GenBank/DDBJ databases">
        <title>A chromosome-scale genome assembly of Talaromyces rugulosus W13939.</title>
        <authorList>
            <person name="Wang B."/>
            <person name="Guo L."/>
            <person name="Ye K."/>
            <person name="Wang L."/>
        </authorList>
    </citation>
    <scope>NUCLEOTIDE SEQUENCE [LARGE SCALE GENOMIC DNA]</scope>
    <source>
        <strain evidence="11">W13939</strain>
    </source>
</reference>
<feature type="region of interest" description="Disordered" evidence="9">
    <location>
        <begin position="53"/>
        <end position="81"/>
    </location>
</feature>
<evidence type="ECO:0000256" key="2">
    <source>
        <dbReference type="ARBA" id="ARBA00005635"/>
    </source>
</evidence>
<feature type="region of interest" description="Disordered" evidence="9">
    <location>
        <begin position="1"/>
        <end position="23"/>
    </location>
</feature>
<comment type="subunit">
    <text evidence="8">Component of the Mediator complex.</text>
</comment>
<feature type="compositionally biased region" description="Basic and acidic residues" evidence="9">
    <location>
        <begin position="14"/>
        <end position="23"/>
    </location>
</feature>
<evidence type="ECO:0000256" key="7">
    <source>
        <dbReference type="ARBA" id="ARBA00032014"/>
    </source>
</evidence>
<evidence type="ECO:0000256" key="3">
    <source>
        <dbReference type="ARBA" id="ARBA00019610"/>
    </source>
</evidence>
<sequence length="688" mass="77186">MEQGSSLTLPLRPQVDKSAKKDSLPIRIAQINAQRGSFRNITEQSLQDEIEELKEKRKGAGAAGGEEEEEEKDGEEKVAELDDTERHELLYKRRAEIAQFAAQAHMEVQFALDFVSLLLSKYAPRQAEQTISPYLKQNVPTGSLNVDVVRAPQKPESAKRDAQTVARGWKLESYSSAANKLLKAGSRLENEVNAETKYWDQVLSIKEKGWKVCRLPRERQALGVQYGFLEATPVFRDRGLASLRRADDGTLILDKGLVPSRPKAVRVRVRREGKITGSSGLSQFVAAAAADDSVEKTILQARDTLFEEELFHELNREARSLASSGVTAHRHLIEFAYDDGHQIILDLVDPEDMPSEAETTEPDPQCGVIAEATAHALRILLSYAHRQNLRRRSQFPPPLTNHKRPTPQYQLLRPILSYLQHNSHLRSLQAFMNDTYNVLKAAGLSSEYTSSLFSTLNSSLKPDDLSTVERLVSQFLEPLESRFSGTMANPTSTFNIRMHTSLPDPSRLTAIGTEYELSIRLPNFPNAQPPSRIGLKNEVESFLLHLLTLDLTTYFTSTSSQIAAEQASSSSVDSSSLLAWESPFPHYGELIGSKPDGNIAKQIWIEITRDELSLRMVSQKEETRDDDDDASDTETGFDLVDGEGGFKYTQPPKRLARGKLIHVWKRDRSEESEQKTLREVIGELSKYE</sequence>
<keyword evidence="11" id="KW-1185">Reference proteome</keyword>
<evidence type="ECO:0000256" key="6">
    <source>
        <dbReference type="ARBA" id="ARBA00023242"/>
    </source>
</evidence>
<feature type="region of interest" description="Disordered" evidence="9">
    <location>
        <begin position="618"/>
        <end position="651"/>
    </location>
</feature>
<dbReference type="GO" id="GO:0070847">
    <property type="term" value="C:core mediator complex"/>
    <property type="evidence" value="ECO:0007669"/>
    <property type="project" value="TreeGrafter"/>
</dbReference>
<proteinExistence type="inferred from homology"/>
<dbReference type="AlphaFoldDB" id="A0A7H8R1N7"/>
<dbReference type="GO" id="GO:0006357">
    <property type="term" value="P:regulation of transcription by RNA polymerase II"/>
    <property type="evidence" value="ECO:0007669"/>
    <property type="project" value="InterPro"/>
</dbReference>
<comment type="function">
    <text evidence="8">Component of the Mediator complex, a coactivator involved in the regulated transcription of nearly all RNA polymerase II-dependent genes. Mediator functions as a bridge to convey information from gene-specific regulatory proteins to the basal RNA polymerase II transcription machinery. Mediator is recruited to promoters by direct interactions with regulatory proteins and serves as a scaffold for the assembly of a functional preinitiation complex with RNA polymerase II and the general transcription factors.</text>
</comment>